<comment type="caution">
    <text evidence="3">The sequence shown here is derived from an EMBL/GenBank/DDBJ whole genome shotgun (WGS) entry which is preliminary data.</text>
</comment>
<proteinExistence type="predicted"/>
<dbReference type="InterPro" id="IPR050515">
    <property type="entry name" value="Beta-lactam/transpept"/>
</dbReference>
<dbReference type="Gene3D" id="3.90.1310.10">
    <property type="entry name" value="Penicillin-binding protein 2a (Domain 2)"/>
    <property type="match status" value="1"/>
</dbReference>
<keyword evidence="3" id="KW-0131">Cell cycle</keyword>
<evidence type="ECO:0000313" key="4">
    <source>
        <dbReference type="Proteomes" id="UP001519288"/>
    </source>
</evidence>
<dbReference type="Gene3D" id="3.40.710.10">
    <property type="entry name" value="DD-peptidase/beta-lactamase superfamily"/>
    <property type="match status" value="1"/>
</dbReference>
<protein>
    <submittedName>
        <fullName evidence="3">Cell division protein FtsI/penicillin-binding protein 2</fullName>
    </submittedName>
</protein>
<reference evidence="3 4" key="1">
    <citation type="submission" date="2021-03" db="EMBL/GenBank/DDBJ databases">
        <title>Genomic Encyclopedia of Type Strains, Phase IV (KMG-IV): sequencing the most valuable type-strain genomes for metagenomic binning, comparative biology and taxonomic classification.</title>
        <authorList>
            <person name="Goeker M."/>
        </authorList>
    </citation>
    <scope>NUCLEOTIDE SEQUENCE [LARGE SCALE GENOMIC DNA]</scope>
    <source>
        <strain evidence="3 4">DSM 26806</strain>
    </source>
</reference>
<keyword evidence="3" id="KW-0132">Cell division</keyword>
<feature type="transmembrane region" description="Helical" evidence="1">
    <location>
        <begin position="15"/>
        <end position="35"/>
    </location>
</feature>
<evidence type="ECO:0000313" key="3">
    <source>
        <dbReference type="EMBL" id="MBP1999038.1"/>
    </source>
</evidence>
<keyword evidence="1" id="KW-1133">Transmembrane helix</keyword>
<keyword evidence="1" id="KW-0812">Transmembrane</keyword>
<dbReference type="EMBL" id="JAGGLD010000001">
    <property type="protein sequence ID" value="MBP1999038.1"/>
    <property type="molecule type" value="Genomic_DNA"/>
</dbReference>
<dbReference type="SUPFAM" id="SSF56601">
    <property type="entry name" value="beta-lactamase/transpeptidase-like"/>
    <property type="match status" value="1"/>
</dbReference>
<evidence type="ECO:0000259" key="2">
    <source>
        <dbReference type="Pfam" id="PF00905"/>
    </source>
</evidence>
<dbReference type="InterPro" id="IPR012338">
    <property type="entry name" value="Beta-lactam/transpept-like"/>
</dbReference>
<dbReference type="GO" id="GO:0051301">
    <property type="term" value="P:cell division"/>
    <property type="evidence" value="ECO:0007669"/>
    <property type="project" value="UniProtKB-KW"/>
</dbReference>
<accession>A0ABS4JBE4</accession>
<sequence>MAAQGVTRLEQRKRILWVLILLTSLLLLLAVRLGWIQWMAARKNWTAAGYSLNEMAVRQRQLGIQLDSGRGHFTDRHGHLLTGHIKWSPVLFPIHTGTSARQMQRAAALLHTSEKELSHTWSTIKQPYIWKNIHTQTADIQPSKEWTNLGIAGVALLPFAQRYPSTSSGSQWLGFISERPDYVVRAKGSLGTQHLPTNVKVGSAGLERSFDSLLQSQGVTEAMVMVDGRKQPLPKTPSRISSPTNHYYPLRLRTTIDQGIQSRLEQMTENMHMKEGAIVVLDAHQGDIVAMVSRPFFNPQHIELDQGNWSNRAVKAAVPGSIFKSIIAAAALDTNKAKPSENFECHGDYGKYNLSCSAIHGHGRITLEEGFAKSCNIVFASLGERLTSQEIERTADQLGMGRKIGWQEQHFLGGGNLQQIDQEERGVIFAKANSNTDGGTRAQAAIGQRDVLVTPLQAANLVVTLLHGGKVMSPRLVSEIRYADGSLMASLEPHTSISTQGKVSGRTSKKLLRWMREVVTEGTGKSLQNAKWNLAGKSGTAQVERSGHKLNDQWFIGYGPTEQPKYAVAVLVQSRTPGSEHQATAVFKEAMNQLAR</sequence>
<dbReference type="InterPro" id="IPR001460">
    <property type="entry name" value="PCN-bd_Tpept"/>
</dbReference>
<dbReference type="Pfam" id="PF00905">
    <property type="entry name" value="Transpeptidase"/>
    <property type="match status" value="1"/>
</dbReference>
<dbReference type="SUPFAM" id="SSF56519">
    <property type="entry name" value="Penicillin binding protein dimerisation domain"/>
    <property type="match status" value="1"/>
</dbReference>
<dbReference type="Proteomes" id="UP001519288">
    <property type="component" value="Unassembled WGS sequence"/>
</dbReference>
<keyword evidence="4" id="KW-1185">Reference proteome</keyword>
<dbReference type="RefSeq" id="WP_245338898.1">
    <property type="nucleotide sequence ID" value="NZ_JAGGLD010000001.1"/>
</dbReference>
<organism evidence="3 4">
    <name type="scientific">Paenibacillus shirakamiensis</name>
    <dbReference type="NCBI Taxonomy" id="1265935"/>
    <lineage>
        <taxon>Bacteria</taxon>
        <taxon>Bacillati</taxon>
        <taxon>Bacillota</taxon>
        <taxon>Bacilli</taxon>
        <taxon>Bacillales</taxon>
        <taxon>Paenibacillaceae</taxon>
        <taxon>Paenibacillus</taxon>
    </lineage>
</organism>
<dbReference type="PANTHER" id="PTHR30627">
    <property type="entry name" value="PEPTIDOGLYCAN D,D-TRANSPEPTIDASE"/>
    <property type="match status" value="1"/>
</dbReference>
<keyword evidence="1" id="KW-0472">Membrane</keyword>
<dbReference type="InterPro" id="IPR036138">
    <property type="entry name" value="PBP_dimer_sf"/>
</dbReference>
<name>A0ABS4JBE4_9BACL</name>
<evidence type="ECO:0000256" key="1">
    <source>
        <dbReference type="SAM" id="Phobius"/>
    </source>
</evidence>
<dbReference type="PANTHER" id="PTHR30627:SF24">
    <property type="entry name" value="PENICILLIN-BINDING PROTEIN 4B"/>
    <property type="match status" value="1"/>
</dbReference>
<gene>
    <name evidence="3" type="ORF">J2Z69_000057</name>
</gene>
<feature type="domain" description="Penicillin-binding protein transpeptidase" evidence="2">
    <location>
        <begin position="276"/>
        <end position="591"/>
    </location>
</feature>